<dbReference type="EMBL" id="SAWY01000020">
    <property type="protein sequence ID" value="TPH15163.1"/>
    <property type="molecule type" value="Genomic_DNA"/>
</dbReference>
<keyword evidence="1" id="KW-0175">Coiled coil</keyword>
<reference evidence="3 4" key="1">
    <citation type="submission" date="2019-01" db="EMBL/GenBank/DDBJ databases">
        <title>Litorilituus lipolytica sp. nov., isolated from intertidal sand of the Yellow Sea in China.</title>
        <authorList>
            <person name="Liu A."/>
        </authorList>
    </citation>
    <scope>NUCLEOTIDE SEQUENCE [LARGE SCALE GENOMIC DNA]</scope>
    <source>
        <strain evidence="3 4">RZ04</strain>
    </source>
</reference>
<proteinExistence type="predicted"/>
<feature type="region of interest" description="Disordered" evidence="2">
    <location>
        <begin position="59"/>
        <end position="83"/>
    </location>
</feature>
<dbReference type="Proteomes" id="UP000315303">
    <property type="component" value="Unassembled WGS sequence"/>
</dbReference>
<organism evidence="3 4">
    <name type="scientific">Litorilituus lipolyticus</name>
    <dbReference type="NCBI Taxonomy" id="2491017"/>
    <lineage>
        <taxon>Bacteria</taxon>
        <taxon>Pseudomonadati</taxon>
        <taxon>Pseudomonadota</taxon>
        <taxon>Gammaproteobacteria</taxon>
        <taxon>Alteromonadales</taxon>
        <taxon>Colwelliaceae</taxon>
        <taxon>Litorilituus</taxon>
    </lineage>
</organism>
<gene>
    <name evidence="3" type="ORF">EPA86_10115</name>
</gene>
<evidence type="ECO:0000256" key="2">
    <source>
        <dbReference type="SAM" id="MobiDB-lite"/>
    </source>
</evidence>
<dbReference type="AlphaFoldDB" id="A0A502KZR2"/>
<protein>
    <submittedName>
        <fullName evidence="3">Uncharacterized protein</fullName>
    </submittedName>
</protein>
<accession>A0A502KZR2</accession>
<name>A0A502KZR2_9GAMM</name>
<sequence>MNKVIEILTEMAQNASADIEQLAAQVSSEQAEAIINKDITALERQLDICPDIKCFLIPAEDEEPSKKEEEKEEESDVKSVVSF</sequence>
<dbReference type="RefSeq" id="WP_140603318.1">
    <property type="nucleotide sequence ID" value="NZ_SAWY01000020.1"/>
</dbReference>
<keyword evidence="4" id="KW-1185">Reference proteome</keyword>
<dbReference type="OrthoDB" id="6228912at2"/>
<evidence type="ECO:0000256" key="1">
    <source>
        <dbReference type="SAM" id="Coils"/>
    </source>
</evidence>
<evidence type="ECO:0000313" key="4">
    <source>
        <dbReference type="Proteomes" id="UP000315303"/>
    </source>
</evidence>
<comment type="caution">
    <text evidence="3">The sequence shown here is derived from an EMBL/GenBank/DDBJ whole genome shotgun (WGS) entry which is preliminary data.</text>
</comment>
<feature type="coiled-coil region" evidence="1">
    <location>
        <begin position="5"/>
        <end position="32"/>
    </location>
</feature>
<evidence type="ECO:0000313" key="3">
    <source>
        <dbReference type="EMBL" id="TPH15163.1"/>
    </source>
</evidence>